<dbReference type="Proteomes" id="UP000254508">
    <property type="component" value="Chromosome"/>
</dbReference>
<dbReference type="EMBL" id="CP031357">
    <property type="protein sequence ID" value="AXK41569.1"/>
    <property type="molecule type" value="Genomic_DNA"/>
</dbReference>
<evidence type="ECO:0000313" key="3">
    <source>
        <dbReference type="Proteomes" id="UP000254508"/>
    </source>
</evidence>
<gene>
    <name evidence="2" type="ORF">DVR09_03810</name>
</gene>
<accession>A0A345YCB7</accession>
<name>A0A345YCB7_9SPHN</name>
<organism evidence="2 3">
    <name type="scientific">Erythrobacter aureus</name>
    <dbReference type="NCBI Taxonomy" id="2182384"/>
    <lineage>
        <taxon>Bacteria</taxon>
        <taxon>Pseudomonadati</taxon>
        <taxon>Pseudomonadota</taxon>
        <taxon>Alphaproteobacteria</taxon>
        <taxon>Sphingomonadales</taxon>
        <taxon>Erythrobacteraceae</taxon>
        <taxon>Erythrobacter/Porphyrobacter group</taxon>
        <taxon>Erythrobacter</taxon>
    </lineage>
</organism>
<sequence length="94" mass="9794">MSDYDQIDQGLKGLSRLTASSQASISFDAVWERAGQLQAKHEARQRSGMFAALFVVGLGAGMGVPQTAAFASDAPSITLSGGDLTPSALLHVTR</sequence>
<dbReference type="KEGG" id="err:DVR09_03810"/>
<keyword evidence="1" id="KW-1133">Transmembrane helix</keyword>
<dbReference type="OrthoDB" id="7509627at2"/>
<proteinExistence type="predicted"/>
<feature type="transmembrane region" description="Helical" evidence="1">
    <location>
        <begin position="50"/>
        <end position="71"/>
    </location>
</feature>
<keyword evidence="1" id="KW-0472">Membrane</keyword>
<evidence type="ECO:0000256" key="1">
    <source>
        <dbReference type="SAM" id="Phobius"/>
    </source>
</evidence>
<evidence type="ECO:0000313" key="2">
    <source>
        <dbReference type="EMBL" id="AXK41569.1"/>
    </source>
</evidence>
<dbReference type="AlphaFoldDB" id="A0A345YCB7"/>
<reference evidence="3" key="1">
    <citation type="submission" date="2018-07" db="EMBL/GenBank/DDBJ databases">
        <title>Genome sequence of Erythrobacter strain YH-07, an antagonistic bacterium isolated from Yellow Sea.</title>
        <authorList>
            <person name="Tang T."/>
            <person name="Liu Q."/>
            <person name="Sun X."/>
        </authorList>
    </citation>
    <scope>NUCLEOTIDE SEQUENCE [LARGE SCALE GENOMIC DNA]</scope>
    <source>
        <strain evidence="3">YH-07</strain>
    </source>
</reference>
<keyword evidence="1" id="KW-0812">Transmembrane</keyword>
<protein>
    <submittedName>
        <fullName evidence="2">Uncharacterized protein</fullName>
    </submittedName>
</protein>
<keyword evidence="3" id="KW-1185">Reference proteome</keyword>
<dbReference type="RefSeq" id="WP_115415756.1">
    <property type="nucleotide sequence ID" value="NZ_CP031357.1"/>
</dbReference>